<dbReference type="EMBL" id="CP060707">
    <property type="protein sequence ID" value="QPH90426.1"/>
    <property type="molecule type" value="Genomic_DNA"/>
</dbReference>
<dbReference type="CDD" id="cd00063">
    <property type="entry name" value="FN3"/>
    <property type="match status" value="2"/>
</dbReference>
<evidence type="ECO:0000313" key="3">
    <source>
        <dbReference type="EMBL" id="QPH90426.1"/>
    </source>
</evidence>
<reference evidence="3 4" key="1">
    <citation type="journal article" date="2018" name="Emerg. Microbes Infect.">
        <title>Genomic analysis of oral Campylobacter concisus strains identified a potential bacterial molecular marker associated with active Crohn's disease.</title>
        <authorList>
            <person name="Liu F."/>
            <person name="Ma R."/>
            <person name="Tay C.Y.A."/>
            <person name="Octavia S."/>
            <person name="Lan R."/>
            <person name="Chung H.K.L."/>
            <person name="Riordan S.M."/>
            <person name="Grimm M.C."/>
            <person name="Leong R.W."/>
            <person name="Tanaka M.M."/>
            <person name="Connor S."/>
            <person name="Zhang L."/>
        </authorList>
    </citation>
    <scope>NUCLEOTIDE SEQUENCE [LARGE SCALE GENOMIC DNA]</scope>
    <source>
        <strain evidence="3 4">P1CDO2</strain>
    </source>
</reference>
<organism evidence="3 4">
    <name type="scientific">Campylobacter concisus</name>
    <dbReference type="NCBI Taxonomy" id="199"/>
    <lineage>
        <taxon>Bacteria</taxon>
        <taxon>Pseudomonadati</taxon>
        <taxon>Campylobacterota</taxon>
        <taxon>Epsilonproteobacteria</taxon>
        <taxon>Campylobacterales</taxon>
        <taxon>Campylobacteraceae</taxon>
        <taxon>Campylobacter</taxon>
    </lineage>
</organism>
<accession>A0A7S9RER3</accession>
<keyword evidence="1" id="KW-0732">Signal</keyword>
<evidence type="ECO:0000256" key="1">
    <source>
        <dbReference type="SAM" id="SignalP"/>
    </source>
</evidence>
<dbReference type="PROSITE" id="PS50853">
    <property type="entry name" value="FN3"/>
    <property type="match status" value="2"/>
</dbReference>
<proteinExistence type="predicted"/>
<feature type="domain" description="Fibronectin type-III" evidence="2">
    <location>
        <begin position="32"/>
        <end position="127"/>
    </location>
</feature>
<evidence type="ECO:0000313" key="4">
    <source>
        <dbReference type="Proteomes" id="UP000594508"/>
    </source>
</evidence>
<dbReference type="InterPro" id="IPR036116">
    <property type="entry name" value="FN3_sf"/>
</dbReference>
<dbReference type="SUPFAM" id="SSF49265">
    <property type="entry name" value="Fibronectin type III"/>
    <property type="match status" value="1"/>
</dbReference>
<dbReference type="Gene3D" id="2.60.40.10">
    <property type="entry name" value="Immunoglobulins"/>
    <property type="match status" value="2"/>
</dbReference>
<dbReference type="RefSeq" id="WP_180995389.1">
    <property type="nucleotide sequence ID" value="NZ_CABFLX010000022.1"/>
</dbReference>
<dbReference type="Proteomes" id="UP000594508">
    <property type="component" value="Chromosome"/>
</dbReference>
<name>A0A7S9RER3_9BACT</name>
<feature type="domain" description="Fibronectin type-III" evidence="2">
    <location>
        <begin position="128"/>
        <end position="223"/>
    </location>
</feature>
<dbReference type="InterPro" id="IPR003961">
    <property type="entry name" value="FN3_dom"/>
</dbReference>
<feature type="signal peptide" evidence="1">
    <location>
        <begin position="1"/>
        <end position="23"/>
    </location>
</feature>
<protein>
    <submittedName>
        <fullName evidence="3">Fibronectin type III domain-containing protein</fullName>
    </submittedName>
</protein>
<feature type="chain" id="PRO_5033031422" evidence="1">
    <location>
        <begin position="24"/>
        <end position="224"/>
    </location>
</feature>
<evidence type="ECO:0000259" key="2">
    <source>
        <dbReference type="PROSITE" id="PS50853"/>
    </source>
</evidence>
<dbReference type="PROSITE" id="PS51257">
    <property type="entry name" value="PROKAR_LIPOPROTEIN"/>
    <property type="match status" value="1"/>
</dbReference>
<dbReference type="InterPro" id="IPR013783">
    <property type="entry name" value="Ig-like_fold"/>
</dbReference>
<sequence>MKKFALRILTPFLVAFLAGCGSSVPTQQSTSLPTITSLKTISDMTEVGFEWNPVSDESVVGYYLYRSNPNDANSKMQLVANIKDRFATHYVDRDLAPETTYSYQMRTYSSNAISQPGAIATATTKPLLDSVPFAQAITGLPGRVKVIWRPHPDSTVASYIIQRSDAGANKFSQVAEVNGRLNAEYIDTEVKPGRSYEYRILVKTSSGVISKPSQNISATTKELP</sequence>
<dbReference type="SMART" id="SM00060">
    <property type="entry name" value="FN3"/>
    <property type="match status" value="2"/>
</dbReference>
<dbReference type="AlphaFoldDB" id="A0A7S9RER3"/>
<gene>
    <name evidence="3" type="ORF">CVT00_02485</name>
</gene>